<proteinExistence type="inferred from homology"/>
<dbReference type="AlphaFoldDB" id="A0A0A0BKT4"/>
<sequence>MALNLEGKKAVVAEVSEVASNAFSAVAAEYRGLTVSDMTELRVAARKENVYLRVVRNTLARRAVEGTDFACMQEGMTGPLVFGFSMEDPGAVARVMGDFAKTNKNLDVKMVSLGGKLLPASEIEKLAKMPTKDQAISMFMGTIKAPIEKFVRTLQAPTSKMVRTFAAVRDAKEAA</sequence>
<gene>
    <name evidence="6" type="primary">rplJ</name>
    <name evidence="7" type="ORF">LP43_0669</name>
</gene>
<protein>
    <recommendedName>
        <fullName evidence="5 6">Large ribosomal subunit protein uL10</fullName>
    </recommendedName>
</protein>
<evidence type="ECO:0000256" key="3">
    <source>
        <dbReference type="ARBA" id="ARBA00022980"/>
    </source>
</evidence>
<dbReference type="SUPFAM" id="SSF160369">
    <property type="entry name" value="Ribosomal protein L10-like"/>
    <property type="match status" value="1"/>
</dbReference>
<evidence type="ECO:0000256" key="2">
    <source>
        <dbReference type="ARBA" id="ARBA00008889"/>
    </source>
</evidence>
<comment type="caution">
    <text evidence="7">The sequence shown here is derived from an EMBL/GenBank/DDBJ whole genome shotgun (WGS) entry which is preliminary data.</text>
</comment>
<evidence type="ECO:0000256" key="1">
    <source>
        <dbReference type="ARBA" id="ARBA00002633"/>
    </source>
</evidence>
<reference evidence="7 8" key="1">
    <citation type="submission" date="2014-09" db="EMBL/GenBank/DDBJ databases">
        <authorList>
            <person name="Grob C."/>
            <person name="Taubert M."/>
            <person name="Howat A.M."/>
            <person name="Burns O.J."/>
            <person name="Dixon J.L."/>
            <person name="Chen Y."/>
            <person name="Murrell J.C."/>
        </authorList>
    </citation>
    <scope>NUCLEOTIDE SEQUENCE [LARGE SCALE GENOMIC DNA]</scope>
    <source>
        <strain evidence="7">L4</strain>
    </source>
</reference>
<dbReference type="Pfam" id="PF00466">
    <property type="entry name" value="Ribosomal_L10"/>
    <property type="match status" value="1"/>
</dbReference>
<dbReference type="CDD" id="cd05797">
    <property type="entry name" value="Ribosomal_L10"/>
    <property type="match status" value="1"/>
</dbReference>
<dbReference type="Proteomes" id="UP000029999">
    <property type="component" value="Unassembled WGS sequence"/>
</dbReference>
<dbReference type="InterPro" id="IPR047865">
    <property type="entry name" value="Ribosomal_uL10_bac_type"/>
</dbReference>
<dbReference type="NCBIfam" id="NF000955">
    <property type="entry name" value="PRK00099.1-1"/>
    <property type="match status" value="1"/>
</dbReference>
<accession>A0A0A0BKT4</accession>
<dbReference type="PANTHER" id="PTHR11560">
    <property type="entry name" value="39S RIBOSOMAL PROTEIN L10, MITOCHONDRIAL"/>
    <property type="match status" value="1"/>
</dbReference>
<dbReference type="Gene3D" id="6.10.250.2350">
    <property type="match status" value="2"/>
</dbReference>
<evidence type="ECO:0000256" key="4">
    <source>
        <dbReference type="ARBA" id="ARBA00023274"/>
    </source>
</evidence>
<dbReference type="GO" id="GO:0006412">
    <property type="term" value="P:translation"/>
    <property type="evidence" value="ECO:0007669"/>
    <property type="project" value="UniProtKB-UniRule"/>
</dbReference>
<name>A0A0A0BKT4_9GAMM</name>
<comment type="similarity">
    <text evidence="2 6">Belongs to the universal ribosomal protein uL10 family.</text>
</comment>
<organism evidence="7 8">
    <name type="scientific">Methylophaga thiooxydans</name>
    <dbReference type="NCBI Taxonomy" id="392484"/>
    <lineage>
        <taxon>Bacteria</taxon>
        <taxon>Pseudomonadati</taxon>
        <taxon>Pseudomonadota</taxon>
        <taxon>Gammaproteobacteria</taxon>
        <taxon>Thiotrichales</taxon>
        <taxon>Piscirickettsiaceae</taxon>
        <taxon>Methylophaga</taxon>
    </lineage>
</organism>
<comment type="function">
    <text evidence="1 6">Forms part of the ribosomal stalk, playing a central role in the interaction of the ribosome with GTP-bound translation factors.</text>
</comment>
<dbReference type="HAMAP" id="MF_00362">
    <property type="entry name" value="Ribosomal_uL10"/>
    <property type="match status" value="1"/>
</dbReference>
<dbReference type="InterPro" id="IPR002363">
    <property type="entry name" value="Ribosomal_uL10_CS_bac"/>
</dbReference>
<dbReference type="InterPro" id="IPR022973">
    <property type="entry name" value="Ribosomal_uL10_bac"/>
</dbReference>
<keyword evidence="4 6" id="KW-0687">Ribonucleoprotein</keyword>
<dbReference type="GO" id="GO:0070180">
    <property type="term" value="F:large ribosomal subunit rRNA binding"/>
    <property type="evidence" value="ECO:0007669"/>
    <property type="project" value="UniProtKB-UniRule"/>
</dbReference>
<dbReference type="InterPro" id="IPR001790">
    <property type="entry name" value="Ribosomal_uL10"/>
</dbReference>
<dbReference type="GO" id="GO:0015934">
    <property type="term" value="C:large ribosomal subunit"/>
    <property type="evidence" value="ECO:0007669"/>
    <property type="project" value="InterPro"/>
</dbReference>
<dbReference type="PROSITE" id="PS01109">
    <property type="entry name" value="RIBOSOMAL_L10"/>
    <property type="match status" value="1"/>
</dbReference>
<evidence type="ECO:0000256" key="6">
    <source>
        <dbReference type="HAMAP-Rule" id="MF_00362"/>
    </source>
</evidence>
<keyword evidence="6" id="KW-0699">rRNA-binding</keyword>
<dbReference type="RefSeq" id="WP_008290691.1">
    <property type="nucleotide sequence ID" value="NZ_JADFAB010000022.1"/>
</dbReference>
<evidence type="ECO:0000313" key="7">
    <source>
        <dbReference type="EMBL" id="KGM08242.1"/>
    </source>
</evidence>
<comment type="subunit">
    <text evidence="6">Part of the ribosomal stalk of the 50S ribosomal subunit. The N-terminus interacts with L11 and the large rRNA to form the base of the stalk. The C-terminus forms an elongated spine to which L12 dimers bind in a sequential fashion forming a multimeric L10(L12)X complex.</text>
</comment>
<dbReference type="EMBL" id="JRQD01000001">
    <property type="protein sequence ID" value="KGM08242.1"/>
    <property type="molecule type" value="Genomic_DNA"/>
</dbReference>
<keyword evidence="3 6" id="KW-0689">Ribosomal protein</keyword>
<dbReference type="InterPro" id="IPR043141">
    <property type="entry name" value="Ribosomal_uL10-like_sf"/>
</dbReference>
<keyword evidence="6" id="KW-0694">RNA-binding</keyword>
<dbReference type="STRING" id="392484.LP43_0669"/>
<dbReference type="Gene3D" id="3.30.70.1730">
    <property type="match status" value="1"/>
</dbReference>
<dbReference type="GO" id="GO:0003735">
    <property type="term" value="F:structural constituent of ribosome"/>
    <property type="evidence" value="ECO:0007669"/>
    <property type="project" value="InterPro"/>
</dbReference>
<evidence type="ECO:0000313" key="8">
    <source>
        <dbReference type="Proteomes" id="UP000029999"/>
    </source>
</evidence>
<evidence type="ECO:0000256" key="5">
    <source>
        <dbReference type="ARBA" id="ARBA00035202"/>
    </source>
</evidence>